<accession>A0A0C2MRD5</accession>
<gene>
    <name evidence="1" type="ORF">RF11_08157</name>
</gene>
<dbReference type="EMBL" id="JWZT01004338">
    <property type="protein sequence ID" value="KII64302.1"/>
    <property type="molecule type" value="Genomic_DNA"/>
</dbReference>
<keyword evidence="2" id="KW-1185">Reference proteome</keyword>
<sequence>MTVDITYKNNRKDSHFNRGNEQILYHLKYHSDKCNKTLMISNDDYPRYEKKFYAEFNILDVFYGIEETGLVEVDDENYKNKHGDFHIKYPAILIEYTHDNFTFEKIFMSEYVYEQQKGVKIYEGINEREDSLNECKINVQSKNPINVIFCVKSTSIYRLEKENAGKVVFETICSWKLMKA</sequence>
<dbReference type="Proteomes" id="UP000031668">
    <property type="component" value="Unassembled WGS sequence"/>
</dbReference>
<organism evidence="1 2">
    <name type="scientific">Thelohanellus kitauei</name>
    <name type="common">Myxosporean</name>
    <dbReference type="NCBI Taxonomy" id="669202"/>
    <lineage>
        <taxon>Eukaryota</taxon>
        <taxon>Metazoa</taxon>
        <taxon>Cnidaria</taxon>
        <taxon>Myxozoa</taxon>
        <taxon>Myxosporea</taxon>
        <taxon>Bivalvulida</taxon>
        <taxon>Platysporina</taxon>
        <taxon>Myxobolidae</taxon>
        <taxon>Thelohanellus</taxon>
    </lineage>
</organism>
<dbReference type="AlphaFoldDB" id="A0A0C2MRD5"/>
<evidence type="ECO:0000313" key="1">
    <source>
        <dbReference type="EMBL" id="KII64302.1"/>
    </source>
</evidence>
<reference evidence="1 2" key="1">
    <citation type="journal article" date="2014" name="Genome Biol. Evol.">
        <title>The genome of the myxosporean Thelohanellus kitauei shows adaptations to nutrient acquisition within its fish host.</title>
        <authorList>
            <person name="Yang Y."/>
            <person name="Xiong J."/>
            <person name="Zhou Z."/>
            <person name="Huo F."/>
            <person name="Miao W."/>
            <person name="Ran C."/>
            <person name="Liu Y."/>
            <person name="Zhang J."/>
            <person name="Feng J."/>
            <person name="Wang M."/>
            <person name="Wang M."/>
            <person name="Wang L."/>
            <person name="Yao B."/>
        </authorList>
    </citation>
    <scope>NUCLEOTIDE SEQUENCE [LARGE SCALE GENOMIC DNA]</scope>
    <source>
        <strain evidence="1">Wuqing</strain>
    </source>
</reference>
<evidence type="ECO:0000313" key="2">
    <source>
        <dbReference type="Proteomes" id="UP000031668"/>
    </source>
</evidence>
<proteinExistence type="predicted"/>
<protein>
    <submittedName>
        <fullName evidence="1">Uncharacterized protein</fullName>
    </submittedName>
</protein>
<name>A0A0C2MRD5_THEKT</name>
<comment type="caution">
    <text evidence="1">The sequence shown here is derived from an EMBL/GenBank/DDBJ whole genome shotgun (WGS) entry which is preliminary data.</text>
</comment>